<evidence type="ECO:0000256" key="1">
    <source>
        <dbReference type="ARBA" id="ARBA00010641"/>
    </source>
</evidence>
<comment type="caution">
    <text evidence="8">The sequence shown here is derived from an EMBL/GenBank/DDBJ whole genome shotgun (WGS) entry which is preliminary data.</text>
</comment>
<name>A0A480ANC4_9BURK</name>
<feature type="compositionally biased region" description="Acidic residues" evidence="6">
    <location>
        <begin position="112"/>
        <end position="128"/>
    </location>
</feature>
<dbReference type="EMBL" id="BJCL01000002">
    <property type="protein sequence ID" value="GCL62260.1"/>
    <property type="molecule type" value="Genomic_DNA"/>
</dbReference>
<dbReference type="PANTHER" id="PTHR43133:SF8">
    <property type="entry name" value="RNA POLYMERASE SIGMA FACTOR HI_1459-RELATED"/>
    <property type="match status" value="1"/>
</dbReference>
<organism evidence="8 9">
    <name type="scientific">Pseudaquabacterium pictum</name>
    <dbReference type="NCBI Taxonomy" id="2315236"/>
    <lineage>
        <taxon>Bacteria</taxon>
        <taxon>Pseudomonadati</taxon>
        <taxon>Pseudomonadota</taxon>
        <taxon>Betaproteobacteria</taxon>
        <taxon>Burkholderiales</taxon>
        <taxon>Sphaerotilaceae</taxon>
        <taxon>Pseudaquabacterium</taxon>
    </lineage>
</organism>
<dbReference type="InterPro" id="IPR013325">
    <property type="entry name" value="RNA_pol_sigma_r2"/>
</dbReference>
<dbReference type="AlphaFoldDB" id="A0A480ANC4"/>
<keyword evidence="2" id="KW-0805">Transcription regulation</keyword>
<dbReference type="GO" id="GO:0006352">
    <property type="term" value="P:DNA-templated transcription initiation"/>
    <property type="evidence" value="ECO:0007669"/>
    <property type="project" value="InterPro"/>
</dbReference>
<keyword evidence="5" id="KW-0804">Transcription</keyword>
<keyword evidence="3" id="KW-0731">Sigma factor</keyword>
<dbReference type="NCBIfam" id="TIGR02937">
    <property type="entry name" value="sigma70-ECF"/>
    <property type="match status" value="1"/>
</dbReference>
<feature type="domain" description="RNA polymerase sigma-70 region 2" evidence="7">
    <location>
        <begin position="36"/>
        <end position="104"/>
    </location>
</feature>
<dbReference type="SUPFAM" id="SSF88659">
    <property type="entry name" value="Sigma3 and sigma4 domains of RNA polymerase sigma factors"/>
    <property type="match status" value="1"/>
</dbReference>
<evidence type="ECO:0000313" key="9">
    <source>
        <dbReference type="Proteomes" id="UP000301751"/>
    </source>
</evidence>
<dbReference type="InterPro" id="IPR013324">
    <property type="entry name" value="RNA_pol_sigma_r3/r4-like"/>
</dbReference>
<comment type="similarity">
    <text evidence="1">Belongs to the sigma-70 factor family. ECF subfamily.</text>
</comment>
<protein>
    <submittedName>
        <fullName evidence="8">RNA polymerase sigma factor</fullName>
    </submittedName>
</protein>
<dbReference type="InterPro" id="IPR014284">
    <property type="entry name" value="RNA_pol_sigma-70_dom"/>
</dbReference>
<evidence type="ECO:0000256" key="5">
    <source>
        <dbReference type="ARBA" id="ARBA00023163"/>
    </source>
</evidence>
<reference evidence="9" key="1">
    <citation type="submission" date="2019-03" db="EMBL/GenBank/DDBJ databases">
        <title>Aquabacterium pictum sp.nov., the first bacteriochlorophyll a-containing freshwater bacterium in the genus Aquabacterium of the class Betaproteobacteria.</title>
        <authorList>
            <person name="Hirose S."/>
            <person name="Tank M."/>
            <person name="Hara E."/>
            <person name="Tamaki H."/>
            <person name="Takaichi S."/>
            <person name="Haruta S."/>
            <person name="Hanada S."/>
        </authorList>
    </citation>
    <scope>NUCLEOTIDE SEQUENCE [LARGE SCALE GENOMIC DNA]</scope>
    <source>
        <strain evidence="9">W35</strain>
    </source>
</reference>
<dbReference type="GO" id="GO:0016987">
    <property type="term" value="F:sigma factor activity"/>
    <property type="evidence" value="ECO:0007669"/>
    <property type="project" value="UniProtKB-KW"/>
</dbReference>
<evidence type="ECO:0000256" key="3">
    <source>
        <dbReference type="ARBA" id="ARBA00023082"/>
    </source>
</evidence>
<dbReference type="PANTHER" id="PTHR43133">
    <property type="entry name" value="RNA POLYMERASE ECF-TYPE SIGMA FACTO"/>
    <property type="match status" value="1"/>
</dbReference>
<dbReference type="InterPro" id="IPR039425">
    <property type="entry name" value="RNA_pol_sigma-70-like"/>
</dbReference>
<dbReference type="Pfam" id="PF04542">
    <property type="entry name" value="Sigma70_r2"/>
    <property type="match status" value="1"/>
</dbReference>
<proteinExistence type="inferred from homology"/>
<keyword evidence="9" id="KW-1185">Reference proteome</keyword>
<evidence type="ECO:0000259" key="7">
    <source>
        <dbReference type="Pfam" id="PF04542"/>
    </source>
</evidence>
<sequence>MLSAMPPVPAPAPTPDDDATLVARCRQGDAGAWQALVMRYQRLVYAIVRRMGDDEHAAADVFQTVFSRLLQHLPRLTDPSRLQAWIVTTAKREALLQRRRAQRTVSMHREGDDGEAVPDWEAADDTDGPEQHLDDLQQLHAVRGALDRLDSRCRDLLGLLFTDSDERVPYEEVARRLGLPVGSIGPTRARCLGKLRALLE</sequence>
<dbReference type="Proteomes" id="UP000301751">
    <property type="component" value="Unassembled WGS sequence"/>
</dbReference>
<gene>
    <name evidence="8" type="primary">rpoE_1</name>
    <name evidence="8" type="ORF">AQPW35_13410</name>
</gene>
<dbReference type="SUPFAM" id="SSF88946">
    <property type="entry name" value="Sigma2 domain of RNA polymerase sigma factors"/>
    <property type="match status" value="1"/>
</dbReference>
<keyword evidence="4" id="KW-0238">DNA-binding</keyword>
<feature type="region of interest" description="Disordered" evidence="6">
    <location>
        <begin position="100"/>
        <end position="131"/>
    </location>
</feature>
<dbReference type="InterPro" id="IPR007627">
    <property type="entry name" value="RNA_pol_sigma70_r2"/>
</dbReference>
<dbReference type="OrthoDB" id="265863at2"/>
<evidence type="ECO:0000256" key="2">
    <source>
        <dbReference type="ARBA" id="ARBA00023015"/>
    </source>
</evidence>
<evidence type="ECO:0000256" key="6">
    <source>
        <dbReference type="SAM" id="MobiDB-lite"/>
    </source>
</evidence>
<dbReference type="GO" id="GO:0003677">
    <property type="term" value="F:DNA binding"/>
    <property type="evidence" value="ECO:0007669"/>
    <property type="project" value="UniProtKB-KW"/>
</dbReference>
<dbReference type="InterPro" id="IPR036388">
    <property type="entry name" value="WH-like_DNA-bd_sf"/>
</dbReference>
<dbReference type="Gene3D" id="1.10.10.10">
    <property type="entry name" value="Winged helix-like DNA-binding domain superfamily/Winged helix DNA-binding domain"/>
    <property type="match status" value="1"/>
</dbReference>
<accession>A0A480ANC4</accession>
<evidence type="ECO:0000256" key="4">
    <source>
        <dbReference type="ARBA" id="ARBA00023125"/>
    </source>
</evidence>
<dbReference type="Gene3D" id="1.10.1740.10">
    <property type="match status" value="1"/>
</dbReference>
<evidence type="ECO:0000313" key="8">
    <source>
        <dbReference type="EMBL" id="GCL62260.1"/>
    </source>
</evidence>